<comment type="caution">
    <text evidence="1">The sequence shown here is derived from an EMBL/GenBank/DDBJ whole genome shotgun (WGS) entry which is preliminary data.</text>
</comment>
<sequence>MDRWVFIIIQGILLGLIIVFELFNWISEKFVQWENYARKSEHENHYLDAYIQFSYVMMFTVVWPLVAVPAATRFVSGVQTDGPCRAGTLPLASGSPCSRTPIKLASRSSRHLQGYVISFGTIQASNTTDPRACVNKSVDKTPAVLRRSVYQRLKQIQHLTVTQAASPAQLAYVERLRVVFDTYDRDGDGRVFVAELVKVLAAWLCKHSSELLSYAGMIFRYMDKPKIGKVPFATCCLTMQFLNQ</sequence>
<evidence type="ECO:0000313" key="2">
    <source>
        <dbReference type="Proteomes" id="UP001163321"/>
    </source>
</evidence>
<proteinExistence type="predicted"/>
<gene>
    <name evidence="1" type="ORF">PsorP6_007937</name>
</gene>
<accession>A0ACC0WA73</accession>
<name>A0ACC0WA73_9STRA</name>
<reference evidence="1 2" key="1">
    <citation type="journal article" date="2022" name="bioRxiv">
        <title>The genome of the oomycete Peronosclerospora sorghi, a cosmopolitan pathogen of maize and sorghum, is inflated with dispersed pseudogenes.</title>
        <authorList>
            <person name="Fletcher K."/>
            <person name="Martin F."/>
            <person name="Isakeit T."/>
            <person name="Cavanaugh K."/>
            <person name="Magill C."/>
            <person name="Michelmore R."/>
        </authorList>
    </citation>
    <scope>NUCLEOTIDE SEQUENCE [LARGE SCALE GENOMIC DNA]</scope>
    <source>
        <strain evidence="1">P6</strain>
    </source>
</reference>
<organism evidence="1 2">
    <name type="scientific">Peronosclerospora sorghi</name>
    <dbReference type="NCBI Taxonomy" id="230839"/>
    <lineage>
        <taxon>Eukaryota</taxon>
        <taxon>Sar</taxon>
        <taxon>Stramenopiles</taxon>
        <taxon>Oomycota</taxon>
        <taxon>Peronosporomycetes</taxon>
        <taxon>Peronosporales</taxon>
        <taxon>Peronosporaceae</taxon>
        <taxon>Peronosclerospora</taxon>
    </lineage>
</organism>
<protein>
    <submittedName>
        <fullName evidence="1">Uncharacterized protein</fullName>
    </submittedName>
</protein>
<keyword evidence="2" id="KW-1185">Reference proteome</keyword>
<evidence type="ECO:0000313" key="1">
    <source>
        <dbReference type="EMBL" id="KAI9915730.1"/>
    </source>
</evidence>
<dbReference type="Proteomes" id="UP001163321">
    <property type="component" value="Chromosome 3"/>
</dbReference>
<dbReference type="EMBL" id="CM047582">
    <property type="protein sequence ID" value="KAI9915730.1"/>
    <property type="molecule type" value="Genomic_DNA"/>
</dbReference>